<dbReference type="Gene3D" id="3.40.309.10">
    <property type="entry name" value="Aldehyde Dehydrogenase, Chain A, domain 2"/>
    <property type="match status" value="1"/>
</dbReference>
<name>A0A4R1BPW4_9ACTN</name>
<evidence type="ECO:0000256" key="2">
    <source>
        <dbReference type="ARBA" id="ARBA00023002"/>
    </source>
</evidence>
<dbReference type="Gene3D" id="3.40.605.10">
    <property type="entry name" value="Aldehyde Dehydrogenase, Chain A, domain 1"/>
    <property type="match status" value="1"/>
</dbReference>
<keyword evidence="2" id="KW-0560">Oxidoreductase</keyword>
<gene>
    <name evidence="4" type="ORF">E0L93_03970</name>
</gene>
<evidence type="ECO:0000256" key="1">
    <source>
        <dbReference type="ARBA" id="ARBA00009986"/>
    </source>
</evidence>
<dbReference type="AlphaFoldDB" id="A0A4R1BPW4"/>
<dbReference type="InterPro" id="IPR050740">
    <property type="entry name" value="Aldehyde_DH_Superfamily"/>
</dbReference>
<dbReference type="GO" id="GO:0004777">
    <property type="term" value="F:succinate-semialdehyde dehydrogenase (NAD+) activity"/>
    <property type="evidence" value="ECO:0007669"/>
    <property type="project" value="TreeGrafter"/>
</dbReference>
<dbReference type="FunFam" id="3.40.605.10:FF:000005">
    <property type="entry name" value="Succinate-semialdehyde dehydrogenase I"/>
    <property type="match status" value="1"/>
</dbReference>
<dbReference type="InterPro" id="IPR015590">
    <property type="entry name" value="Aldehyde_DH_dom"/>
</dbReference>
<comment type="caution">
    <text evidence="4">The sequence shown here is derived from an EMBL/GenBank/DDBJ whole genome shotgun (WGS) entry which is preliminary data.</text>
</comment>
<dbReference type="InterPro" id="IPR010102">
    <property type="entry name" value="Succ_semiAld_DH"/>
</dbReference>
<dbReference type="CDD" id="cd07103">
    <property type="entry name" value="ALDH_F5_SSADH_GabD"/>
    <property type="match status" value="1"/>
</dbReference>
<dbReference type="EMBL" id="SKBU01000007">
    <property type="protein sequence ID" value="TCJ19674.1"/>
    <property type="molecule type" value="Genomic_DNA"/>
</dbReference>
<dbReference type="FunFam" id="3.40.309.10:FF:000004">
    <property type="entry name" value="Succinate-semialdehyde dehydrogenase I"/>
    <property type="match status" value="1"/>
</dbReference>
<sequence length="499" mass="53837">MSYTSQIRFEEEAVIEEQVADRIFVGGEWAEAASGKTFEVTNPATGEVIATLPDGGREDMRRAVDAAASAQPEWGESLAAERSAILQRVARTMRERSEELGRIMTLEQGKPLAEARGEIGYAASFLEWFAEEAKRIYGETIPANTQDKRILVIKRPVGVAAAITPWNFPAAMITRKLGAALAAGCAMVIKPSELTPLSALEIARIFEEAGLPKGVLSVVAGLDAADITSAVMEDGRVRKLSFTGSTEVGKLLMKQAADTMKRLSLELGGHAPFIVFEDADIEAAVEHAAASKMRNMGQTCVCANRIFVQRGVMEEFAEKLTARMAAMKVGNGLEEGVEVGPLIEEKAVQKVERHVADARKKGAKVLLGGERINGAGNFYAPTVLLDADETMLVAREETFGPVAALMPFESEEEVVRRANDTSYGLAAYYFTRDVGRVIRLAERLEYGILGANDGMPSTAQAPFGGVKESGFGREGSHYGMEEYLDIKYVSLGGVSSSPR</sequence>
<feature type="domain" description="Aldehyde dehydrogenase" evidence="3">
    <location>
        <begin position="29"/>
        <end position="489"/>
    </location>
</feature>
<evidence type="ECO:0000313" key="5">
    <source>
        <dbReference type="Proteomes" id="UP000295244"/>
    </source>
</evidence>
<dbReference type="Pfam" id="PF00171">
    <property type="entry name" value="Aldedh"/>
    <property type="match status" value="1"/>
</dbReference>
<dbReference type="NCBIfam" id="TIGR01780">
    <property type="entry name" value="SSADH"/>
    <property type="match status" value="1"/>
</dbReference>
<comment type="similarity">
    <text evidence="1">Belongs to the aldehyde dehydrogenase family.</text>
</comment>
<protein>
    <submittedName>
        <fullName evidence="4">NAD-dependent succinate-semialdehyde dehydrogenase</fullName>
    </submittedName>
</protein>
<proteinExistence type="inferred from homology"/>
<evidence type="ECO:0000259" key="3">
    <source>
        <dbReference type="Pfam" id="PF00171"/>
    </source>
</evidence>
<dbReference type="Proteomes" id="UP000295244">
    <property type="component" value="Unassembled WGS sequence"/>
</dbReference>
<organism evidence="4 5">
    <name type="scientific">Rubrobacter taiwanensis</name>
    <dbReference type="NCBI Taxonomy" id="185139"/>
    <lineage>
        <taxon>Bacteria</taxon>
        <taxon>Bacillati</taxon>
        <taxon>Actinomycetota</taxon>
        <taxon>Rubrobacteria</taxon>
        <taxon>Rubrobacterales</taxon>
        <taxon>Rubrobacteraceae</taxon>
        <taxon>Rubrobacter</taxon>
    </lineage>
</organism>
<dbReference type="InterPro" id="IPR016163">
    <property type="entry name" value="Ald_DH_C"/>
</dbReference>
<dbReference type="InterPro" id="IPR016162">
    <property type="entry name" value="Ald_DH_N"/>
</dbReference>
<reference evidence="4 5" key="1">
    <citation type="submission" date="2019-03" db="EMBL/GenBank/DDBJ databases">
        <title>Whole genome sequence of a novel Rubrobacter taiwanensis strain, isolated from Yellowstone National Park.</title>
        <authorList>
            <person name="Freed S."/>
            <person name="Ramaley R.F."/>
            <person name="Kyndt J.A."/>
        </authorList>
    </citation>
    <scope>NUCLEOTIDE SEQUENCE [LARGE SCALE GENOMIC DNA]</scope>
    <source>
        <strain evidence="4 5">Yellowstone</strain>
    </source>
</reference>
<evidence type="ECO:0000313" key="4">
    <source>
        <dbReference type="EMBL" id="TCJ19674.1"/>
    </source>
</evidence>
<accession>A0A4R1BPW4</accession>
<dbReference type="PANTHER" id="PTHR43353:SF5">
    <property type="entry name" value="SUCCINATE-SEMIALDEHYDE DEHYDROGENASE, MITOCHONDRIAL"/>
    <property type="match status" value="1"/>
</dbReference>
<dbReference type="GO" id="GO:0009450">
    <property type="term" value="P:gamma-aminobutyric acid catabolic process"/>
    <property type="evidence" value="ECO:0007669"/>
    <property type="project" value="InterPro"/>
</dbReference>
<dbReference type="SUPFAM" id="SSF53720">
    <property type="entry name" value="ALDH-like"/>
    <property type="match status" value="1"/>
</dbReference>
<dbReference type="OrthoDB" id="6882680at2"/>
<dbReference type="PANTHER" id="PTHR43353">
    <property type="entry name" value="SUCCINATE-SEMIALDEHYDE DEHYDROGENASE, MITOCHONDRIAL"/>
    <property type="match status" value="1"/>
</dbReference>
<dbReference type="InterPro" id="IPR016161">
    <property type="entry name" value="Ald_DH/histidinol_DH"/>
</dbReference>
<keyword evidence="5" id="KW-1185">Reference proteome</keyword>